<evidence type="ECO:0000313" key="3">
    <source>
        <dbReference type="Proteomes" id="UP000659697"/>
    </source>
</evidence>
<reference evidence="3" key="1">
    <citation type="journal article" date="2019" name="Int. J. Syst. Evol. Microbiol.">
        <title>The Global Catalogue of Microorganisms (GCM) 10K type strain sequencing project: providing services to taxonomists for standard genome sequencing and annotation.</title>
        <authorList>
            <consortium name="The Broad Institute Genomics Platform"/>
            <consortium name="The Broad Institute Genome Sequencing Center for Infectious Disease"/>
            <person name="Wu L."/>
            <person name="Ma J."/>
        </authorList>
    </citation>
    <scope>NUCLEOTIDE SEQUENCE [LARGE SCALE GENOMIC DNA]</scope>
    <source>
        <strain evidence="3">CGMCC 1.7003</strain>
    </source>
</reference>
<proteinExistence type="predicted"/>
<feature type="domain" description="Polysaccharide pyruvyl transferase" evidence="1">
    <location>
        <begin position="12"/>
        <end position="317"/>
    </location>
</feature>
<name>A0ABQ3KYU3_9ALTE</name>
<dbReference type="PANTHER" id="PTHR36836:SF1">
    <property type="entry name" value="COLANIC ACID BIOSYNTHESIS PROTEIN WCAK"/>
    <property type="match status" value="1"/>
</dbReference>
<dbReference type="Proteomes" id="UP000659697">
    <property type="component" value="Unassembled WGS sequence"/>
</dbReference>
<accession>A0ABQ3KYU3</accession>
<evidence type="ECO:0000313" key="2">
    <source>
        <dbReference type="EMBL" id="GHG68043.1"/>
    </source>
</evidence>
<dbReference type="RefSeq" id="WP_189432290.1">
    <property type="nucleotide sequence ID" value="NZ_BNAO01000003.1"/>
</dbReference>
<dbReference type="EMBL" id="BNAO01000003">
    <property type="protein sequence ID" value="GHG68043.1"/>
    <property type="molecule type" value="Genomic_DNA"/>
</dbReference>
<dbReference type="Pfam" id="PF04230">
    <property type="entry name" value="PS_pyruv_trans"/>
    <property type="match status" value="1"/>
</dbReference>
<gene>
    <name evidence="2" type="ORF">GCM10010919_17180</name>
</gene>
<evidence type="ECO:0000259" key="1">
    <source>
        <dbReference type="Pfam" id="PF04230"/>
    </source>
</evidence>
<protein>
    <recommendedName>
        <fullName evidence="1">Polysaccharide pyruvyl transferase domain-containing protein</fullName>
    </recommendedName>
</protein>
<keyword evidence="3" id="KW-1185">Reference proteome</keyword>
<comment type="caution">
    <text evidence="2">The sequence shown here is derived from an EMBL/GenBank/DDBJ whole genome shotgun (WGS) entry which is preliminary data.</text>
</comment>
<sequence length="380" mass="42423">MLIEIKGVQFVNKGAELMLQAVLQQIQQHWPDAQLVLAPNANSSYLNRAKLGAYQKWSIRKNIIDLNGLSYALPKAFRHWLKRTWGVVTEADIDVVLDASGFAYGDQWGFLSTKAMAGEVVRAAKHGKKYIFLPQALGPFTREKDMRYLKRALPKATLICAREESSFNHVKQLIGETANLQRFPDFTNLVKGIIPDYYTDGLSKVLIIPNSNMISSRNQHGAWQQTYLDMLVNSVQVIRKMGLKPVLLNHEGEADGTICTLVQQRAAGEPIELITEQDPLKVKGIIGASKAVICSRFHGCVSALSQGVPCLGTSWSHKYERLYEEYQLSTCLIDANITITEIEDKLHAAIAGVDAPDVINSRNAYKLQSEALWNTIRSII</sequence>
<dbReference type="PANTHER" id="PTHR36836">
    <property type="entry name" value="COLANIC ACID BIOSYNTHESIS PROTEIN WCAK"/>
    <property type="match status" value="1"/>
</dbReference>
<dbReference type="InterPro" id="IPR007345">
    <property type="entry name" value="Polysacch_pyruvyl_Trfase"/>
</dbReference>
<organism evidence="2 3">
    <name type="scientific">Alishewanella longhuensis</name>
    <dbReference type="NCBI Taxonomy" id="1091037"/>
    <lineage>
        <taxon>Bacteria</taxon>
        <taxon>Pseudomonadati</taxon>
        <taxon>Pseudomonadota</taxon>
        <taxon>Gammaproteobacteria</taxon>
        <taxon>Alteromonadales</taxon>
        <taxon>Alteromonadaceae</taxon>
        <taxon>Alishewanella</taxon>
    </lineage>
</organism>